<keyword evidence="1" id="KW-0812">Transmembrane</keyword>
<feature type="transmembrane region" description="Helical" evidence="1">
    <location>
        <begin position="81"/>
        <end position="97"/>
    </location>
</feature>
<evidence type="ECO:0000313" key="2">
    <source>
        <dbReference type="EMBL" id="KAE8023573.1"/>
    </source>
</evidence>
<sequence>MFTTPQKVWSSWSLTPGSGVQKIGIGSGPNSDFGADGKGKSVVATLNSGLVAENGGNNVLVEADGDTEYWPRIFRGFKTRFAGYIWCMVLEFLWVLLFGLLGIVAFSVFVMLFLWVFVAVDFRSVGIRKSQYRAEVEGSFSNFVSA</sequence>
<keyword evidence="3" id="KW-1185">Reference proteome</keyword>
<keyword evidence="1" id="KW-0472">Membrane</keyword>
<gene>
    <name evidence="2" type="ORF">FH972_009251</name>
</gene>
<reference evidence="2 3" key="1">
    <citation type="submission" date="2019-06" db="EMBL/GenBank/DDBJ databases">
        <title>A chromosomal-level reference genome of Carpinus fangiana (Coryloideae, Betulaceae).</title>
        <authorList>
            <person name="Yang X."/>
            <person name="Wang Z."/>
            <person name="Zhang L."/>
            <person name="Hao G."/>
            <person name="Liu J."/>
            <person name="Yang Y."/>
        </authorList>
    </citation>
    <scope>NUCLEOTIDE SEQUENCE [LARGE SCALE GENOMIC DNA]</scope>
    <source>
        <strain evidence="2">Cfa_2016G</strain>
        <tissue evidence="2">Leaf</tissue>
    </source>
</reference>
<feature type="transmembrane region" description="Helical" evidence="1">
    <location>
        <begin position="103"/>
        <end position="122"/>
    </location>
</feature>
<evidence type="ECO:0000256" key="1">
    <source>
        <dbReference type="SAM" id="Phobius"/>
    </source>
</evidence>
<keyword evidence="1" id="KW-1133">Transmembrane helix</keyword>
<accession>A0A5N6R198</accession>
<evidence type="ECO:0000313" key="3">
    <source>
        <dbReference type="Proteomes" id="UP000327013"/>
    </source>
</evidence>
<organism evidence="2 3">
    <name type="scientific">Carpinus fangiana</name>
    <dbReference type="NCBI Taxonomy" id="176857"/>
    <lineage>
        <taxon>Eukaryota</taxon>
        <taxon>Viridiplantae</taxon>
        <taxon>Streptophyta</taxon>
        <taxon>Embryophyta</taxon>
        <taxon>Tracheophyta</taxon>
        <taxon>Spermatophyta</taxon>
        <taxon>Magnoliopsida</taxon>
        <taxon>eudicotyledons</taxon>
        <taxon>Gunneridae</taxon>
        <taxon>Pentapetalae</taxon>
        <taxon>rosids</taxon>
        <taxon>fabids</taxon>
        <taxon>Fagales</taxon>
        <taxon>Betulaceae</taxon>
        <taxon>Carpinus</taxon>
    </lineage>
</organism>
<dbReference type="EMBL" id="CM017323">
    <property type="protein sequence ID" value="KAE8023573.1"/>
    <property type="molecule type" value="Genomic_DNA"/>
</dbReference>
<protein>
    <submittedName>
        <fullName evidence="2">Uncharacterized protein</fullName>
    </submittedName>
</protein>
<name>A0A5N6R198_9ROSI</name>
<proteinExistence type="predicted"/>
<dbReference type="Proteomes" id="UP000327013">
    <property type="component" value="Chromosome 3"/>
</dbReference>
<dbReference type="AlphaFoldDB" id="A0A5N6R198"/>